<comment type="similarity">
    <text evidence="1">Belongs to the aspartate/glutamate racemases family.</text>
</comment>
<dbReference type="PANTHER" id="PTHR21198:SF7">
    <property type="entry name" value="ASPARTATE-GLUTAMATE RACEMASE FAMILY"/>
    <property type="match status" value="1"/>
</dbReference>
<dbReference type="SUPFAM" id="SSF53681">
    <property type="entry name" value="Aspartate/glutamate racemase"/>
    <property type="match status" value="2"/>
</dbReference>
<accession>A0A1N6JX36</accession>
<dbReference type="EMBL" id="FSRM01000002">
    <property type="protein sequence ID" value="SIO48781.1"/>
    <property type="molecule type" value="Genomic_DNA"/>
</dbReference>
<evidence type="ECO:0000313" key="4">
    <source>
        <dbReference type="Proteomes" id="UP000184693"/>
    </source>
</evidence>
<sequence length="377" mass="40404">MNREDLTLGIVSFPDDPDSSMATSQTSDTMRVVVEPHPYDIAAVASRSSHTEWNDDVFRLLRTCRKLLAKGADAILLSGASARSVVVALETELDMPVSDMRTVDAFCDGGALTDVSGDPRRHYARWARRALASRANSRFRLGIVGGIGPAATVDFMAKVVRHTPASTDQAHVRMLVDHNPQIPDRTAHLLHNGDDPSLALFSACVRLEEGGASAIALPCNTAHAFVARIQPHLGVPIVNMLDETVRCIVSRFGIGSCVGLLATSGTIESFVYHDAADARLTLITPDEQFQQCVMQAIYGPQGVKAGFTEGACRTELDAAIAHLVARGAQVVVLGCTELPLVLGEQDAYIVNGTTVAIVDPTSILARHCVRLAMKESK</sequence>
<dbReference type="PROSITE" id="PS00924">
    <property type="entry name" value="ASP_GLU_RACEMASE_2"/>
    <property type="match status" value="1"/>
</dbReference>
<dbReference type="Pfam" id="PF01177">
    <property type="entry name" value="Asp_Glu_race"/>
    <property type="match status" value="1"/>
</dbReference>
<dbReference type="GO" id="GO:0047661">
    <property type="term" value="F:amino-acid racemase activity"/>
    <property type="evidence" value="ECO:0007669"/>
    <property type="project" value="InterPro"/>
</dbReference>
<dbReference type="InterPro" id="IPR015942">
    <property type="entry name" value="Asp/Glu/hydantoin_racemase"/>
</dbReference>
<proteinExistence type="inferred from homology"/>
<protein>
    <submittedName>
        <fullName evidence="3">Aspartate racemase</fullName>
    </submittedName>
</protein>
<dbReference type="InterPro" id="IPR033134">
    <property type="entry name" value="Asp/Glu_racemase_AS_2"/>
</dbReference>
<name>A0A1N6JX36_9BURK</name>
<dbReference type="Proteomes" id="UP000184693">
    <property type="component" value="Unassembled WGS sequence"/>
</dbReference>
<dbReference type="InterPro" id="IPR001920">
    <property type="entry name" value="Asp/Glu_race"/>
</dbReference>
<keyword evidence="2" id="KW-0413">Isomerase</keyword>
<reference evidence="3 4" key="1">
    <citation type="submission" date="2016-11" db="EMBL/GenBank/DDBJ databases">
        <authorList>
            <person name="Jaros S."/>
            <person name="Januszkiewicz K."/>
            <person name="Wedrychowicz H."/>
        </authorList>
    </citation>
    <scope>NUCLEOTIDE SEQUENCE [LARGE SCALE GENOMIC DNA]</scope>
    <source>
        <strain evidence="3 4">GAS86</strain>
    </source>
</reference>
<dbReference type="PANTHER" id="PTHR21198">
    <property type="entry name" value="GLUTAMATE RACEMASE"/>
    <property type="match status" value="1"/>
</dbReference>
<evidence type="ECO:0000256" key="1">
    <source>
        <dbReference type="ARBA" id="ARBA00007847"/>
    </source>
</evidence>
<dbReference type="InterPro" id="IPR004380">
    <property type="entry name" value="Asp_race"/>
</dbReference>
<dbReference type="AlphaFoldDB" id="A0A1N6JX36"/>
<organism evidence="3 4">
    <name type="scientific">Paraburkholderia phenazinium</name>
    <dbReference type="NCBI Taxonomy" id="60549"/>
    <lineage>
        <taxon>Bacteria</taxon>
        <taxon>Pseudomonadati</taxon>
        <taxon>Pseudomonadota</taxon>
        <taxon>Betaproteobacteria</taxon>
        <taxon>Burkholderiales</taxon>
        <taxon>Burkholderiaceae</taxon>
        <taxon>Paraburkholderia</taxon>
    </lineage>
</organism>
<gene>
    <name evidence="3" type="ORF">SAMN05444168_5295</name>
</gene>
<dbReference type="NCBIfam" id="TIGR00035">
    <property type="entry name" value="asp_race"/>
    <property type="match status" value="1"/>
</dbReference>
<dbReference type="PROSITE" id="PS00923">
    <property type="entry name" value="ASP_GLU_RACEMASE_1"/>
    <property type="match status" value="1"/>
</dbReference>
<evidence type="ECO:0000256" key="2">
    <source>
        <dbReference type="ARBA" id="ARBA00023235"/>
    </source>
</evidence>
<dbReference type="Gene3D" id="3.40.50.1860">
    <property type="match status" value="2"/>
</dbReference>
<evidence type="ECO:0000313" key="3">
    <source>
        <dbReference type="EMBL" id="SIO48781.1"/>
    </source>
</evidence>
<dbReference type="RefSeq" id="WP_083611610.1">
    <property type="nucleotide sequence ID" value="NZ_FSRM01000002.1"/>
</dbReference>
<dbReference type="InterPro" id="IPR018187">
    <property type="entry name" value="Asp/Glu_racemase_AS_1"/>
</dbReference>
<dbReference type="OrthoDB" id="9803739at2"/>